<evidence type="ECO:0000256" key="6">
    <source>
        <dbReference type="RuleBase" id="RU363132"/>
    </source>
</evidence>
<evidence type="ECO:0000256" key="4">
    <source>
        <dbReference type="ARBA" id="ARBA00022989"/>
    </source>
</evidence>
<evidence type="ECO:0000313" key="9">
    <source>
        <dbReference type="EMBL" id="QGN15535.1"/>
    </source>
</evidence>
<proteinExistence type="predicted"/>
<evidence type="ECO:0000256" key="3">
    <source>
        <dbReference type="ARBA" id="ARBA00022824"/>
    </source>
</evidence>
<keyword evidence="5 6" id="KW-0472">Membrane</keyword>
<dbReference type="InterPro" id="IPR045064">
    <property type="entry name" value="Reticulon-like"/>
</dbReference>
<dbReference type="PANTHER" id="PTHR10994:SF193">
    <property type="entry name" value="RETICULON-LIKE PROTEIN"/>
    <property type="match status" value="1"/>
</dbReference>
<name>A0ABX6EVG8_KLUMA</name>
<keyword evidence="4 6" id="KW-1133">Transmembrane helix</keyword>
<gene>
    <name evidence="9" type="primary">RTN1</name>
    <name evidence="9" type="ORF">FIM1_2226</name>
</gene>
<sequence length="287" mass="31219">MSSEVKASKNCKECDILLWKNPVETGKIFGGALIALLIVKKVDLVSLFLKLLYTVLFASASVEFLSKLVLNKGLVTTYGLKECPNVAGTIKPYVDEALKQLPVYQAKFRQLLFASSPERSFKAAGVVYASQKLISLMSLWTIALIATIGTFTVPIIYQTYQKEIDQAVDQAVTVTKAKSAEYQKLVQEKATPYVKQLDEKLAPVTGFVKSKIPQSRTTPESTTAKLAAEVPLEPTPSASATTSGASFPSVPKTDLKQSVQEVSDKIDDISADSLKQEIENHKATPAI</sequence>
<dbReference type="Proteomes" id="UP000422736">
    <property type="component" value="Chromosome 3"/>
</dbReference>
<organism evidence="9 10">
    <name type="scientific">Kluyveromyces marxianus</name>
    <name type="common">Yeast</name>
    <name type="synonym">Candida kefyr</name>
    <dbReference type="NCBI Taxonomy" id="4911"/>
    <lineage>
        <taxon>Eukaryota</taxon>
        <taxon>Fungi</taxon>
        <taxon>Dikarya</taxon>
        <taxon>Ascomycota</taxon>
        <taxon>Saccharomycotina</taxon>
        <taxon>Saccharomycetes</taxon>
        <taxon>Saccharomycetales</taxon>
        <taxon>Saccharomycetaceae</taxon>
        <taxon>Kluyveromyces</taxon>
    </lineage>
</organism>
<keyword evidence="3 6" id="KW-0256">Endoplasmic reticulum</keyword>
<comment type="subcellular location">
    <subcellularLocation>
        <location evidence="1 6">Endoplasmic reticulum membrane</location>
        <topology evidence="1 6">Multi-pass membrane protein</topology>
    </subcellularLocation>
</comment>
<evidence type="ECO:0000256" key="2">
    <source>
        <dbReference type="ARBA" id="ARBA00022692"/>
    </source>
</evidence>
<dbReference type="PANTHER" id="PTHR10994">
    <property type="entry name" value="RETICULON"/>
    <property type="match status" value="1"/>
</dbReference>
<feature type="domain" description="Reticulon" evidence="8">
    <location>
        <begin position="13"/>
        <end position="229"/>
    </location>
</feature>
<dbReference type="PROSITE" id="PS50845">
    <property type="entry name" value="RETICULON"/>
    <property type="match status" value="1"/>
</dbReference>
<feature type="transmembrane region" description="Helical" evidence="6">
    <location>
        <begin position="47"/>
        <end position="70"/>
    </location>
</feature>
<protein>
    <recommendedName>
        <fullName evidence="6">Reticulon-like protein</fullName>
    </recommendedName>
</protein>
<evidence type="ECO:0000313" key="10">
    <source>
        <dbReference type="Proteomes" id="UP000422736"/>
    </source>
</evidence>
<evidence type="ECO:0000256" key="7">
    <source>
        <dbReference type="SAM" id="MobiDB-lite"/>
    </source>
</evidence>
<evidence type="ECO:0000256" key="1">
    <source>
        <dbReference type="ARBA" id="ARBA00004477"/>
    </source>
</evidence>
<feature type="region of interest" description="Disordered" evidence="7">
    <location>
        <begin position="212"/>
        <end position="259"/>
    </location>
</feature>
<evidence type="ECO:0000256" key="5">
    <source>
        <dbReference type="ARBA" id="ARBA00023136"/>
    </source>
</evidence>
<dbReference type="EMBL" id="CP015056">
    <property type="protein sequence ID" value="QGN15535.1"/>
    <property type="molecule type" value="Genomic_DNA"/>
</dbReference>
<dbReference type="Pfam" id="PF02453">
    <property type="entry name" value="Reticulon"/>
    <property type="match status" value="1"/>
</dbReference>
<feature type="compositionally biased region" description="Polar residues" evidence="7">
    <location>
        <begin position="212"/>
        <end position="224"/>
    </location>
</feature>
<keyword evidence="10" id="KW-1185">Reference proteome</keyword>
<evidence type="ECO:0000259" key="8">
    <source>
        <dbReference type="PROSITE" id="PS50845"/>
    </source>
</evidence>
<reference evidence="9 10" key="1">
    <citation type="submission" date="2016-03" db="EMBL/GenBank/DDBJ databases">
        <title>How can Kluyveromyces marxianus grow so fast - potential evolutionary course in Saccharomyces Complex revealed by comparative genomics.</title>
        <authorList>
            <person name="Mo W."/>
            <person name="Lu W."/>
            <person name="Yang X."/>
            <person name="Qi J."/>
            <person name="Lv H."/>
        </authorList>
    </citation>
    <scope>NUCLEOTIDE SEQUENCE [LARGE SCALE GENOMIC DNA]</scope>
    <source>
        <strain evidence="9 10">FIM1</strain>
    </source>
</reference>
<feature type="transmembrane region" description="Helical" evidence="6">
    <location>
        <begin position="137"/>
        <end position="157"/>
    </location>
</feature>
<feature type="compositionally biased region" description="Low complexity" evidence="7">
    <location>
        <begin position="235"/>
        <end position="249"/>
    </location>
</feature>
<accession>A0ABX6EVG8</accession>
<keyword evidence="2 6" id="KW-0812">Transmembrane</keyword>
<dbReference type="InterPro" id="IPR003388">
    <property type="entry name" value="Reticulon"/>
</dbReference>